<keyword evidence="2" id="KW-1185">Reference proteome</keyword>
<gene>
    <name evidence="1" type="ORF">QAD02_006503</name>
</gene>
<evidence type="ECO:0000313" key="2">
    <source>
        <dbReference type="Proteomes" id="UP001239111"/>
    </source>
</evidence>
<organism evidence="1 2">
    <name type="scientific">Eretmocerus hayati</name>
    <dbReference type="NCBI Taxonomy" id="131215"/>
    <lineage>
        <taxon>Eukaryota</taxon>
        <taxon>Metazoa</taxon>
        <taxon>Ecdysozoa</taxon>
        <taxon>Arthropoda</taxon>
        <taxon>Hexapoda</taxon>
        <taxon>Insecta</taxon>
        <taxon>Pterygota</taxon>
        <taxon>Neoptera</taxon>
        <taxon>Endopterygota</taxon>
        <taxon>Hymenoptera</taxon>
        <taxon>Apocrita</taxon>
        <taxon>Proctotrupomorpha</taxon>
        <taxon>Chalcidoidea</taxon>
        <taxon>Aphelinidae</taxon>
        <taxon>Aphelininae</taxon>
        <taxon>Eretmocerus</taxon>
    </lineage>
</organism>
<reference evidence="1" key="1">
    <citation type="submission" date="2023-04" db="EMBL/GenBank/DDBJ databases">
        <title>A chromosome-level genome assembly of the parasitoid wasp Eretmocerus hayati.</title>
        <authorList>
            <person name="Zhong Y."/>
            <person name="Liu S."/>
            <person name="Liu Y."/>
        </authorList>
    </citation>
    <scope>NUCLEOTIDE SEQUENCE</scope>
    <source>
        <strain evidence="1">ZJU_SS_LIU_2023</strain>
    </source>
</reference>
<protein>
    <submittedName>
        <fullName evidence="1">Uncharacterized protein</fullName>
    </submittedName>
</protein>
<proteinExistence type="predicted"/>
<dbReference type="Proteomes" id="UP001239111">
    <property type="component" value="Chromosome 4"/>
</dbReference>
<sequence>MIDDHLEQIGLVMPTLDLDPARLPTIKEEFNFFTNALISQIELSNGLLSGLSNITGTRDFFFKFDEKKDNKPYVSGTMYYKKLHAAFDYKVGIRPVGQDSGTINLTLFNVTTTIDGHGESIAPPFELLDASVHVLEIGAITVDDMASDHYLHWVKSTIVTAIANDLKEKMRDAIERSLNELAKNTIEKLNNNGSLGRAIPDLLNQYEIKTLCDEYEYHELKRKPRTGCGGNFLVRKVVYPSDTTVGH</sequence>
<dbReference type="EMBL" id="CM056744">
    <property type="protein sequence ID" value="KAJ8664841.1"/>
    <property type="molecule type" value="Genomic_DNA"/>
</dbReference>
<comment type="caution">
    <text evidence="1">The sequence shown here is derived from an EMBL/GenBank/DDBJ whole genome shotgun (WGS) entry which is preliminary data.</text>
</comment>
<name>A0ACC2N281_9HYME</name>
<accession>A0ACC2N281</accession>
<evidence type="ECO:0000313" key="1">
    <source>
        <dbReference type="EMBL" id="KAJ8664841.1"/>
    </source>
</evidence>